<evidence type="ECO:0000313" key="2">
    <source>
        <dbReference type="Proteomes" id="UP000694941"/>
    </source>
</evidence>
<reference evidence="3" key="1">
    <citation type="submission" date="2025-08" db="UniProtKB">
        <authorList>
            <consortium name="RefSeq"/>
        </authorList>
    </citation>
    <scope>IDENTIFICATION</scope>
    <source>
        <tissue evidence="3">Muscle</tissue>
    </source>
</reference>
<accession>A0ABM1BCP6</accession>
<name>A0ABM1BCP6_LIMPO</name>
<organism evidence="2 3">
    <name type="scientific">Limulus polyphemus</name>
    <name type="common">Atlantic horseshoe crab</name>
    <dbReference type="NCBI Taxonomy" id="6850"/>
    <lineage>
        <taxon>Eukaryota</taxon>
        <taxon>Metazoa</taxon>
        <taxon>Ecdysozoa</taxon>
        <taxon>Arthropoda</taxon>
        <taxon>Chelicerata</taxon>
        <taxon>Merostomata</taxon>
        <taxon>Xiphosura</taxon>
        <taxon>Limulidae</taxon>
        <taxon>Limulus</taxon>
    </lineage>
</organism>
<evidence type="ECO:0000256" key="1">
    <source>
        <dbReference type="SAM" id="MobiDB-lite"/>
    </source>
</evidence>
<dbReference type="Proteomes" id="UP000694941">
    <property type="component" value="Unplaced"/>
</dbReference>
<proteinExistence type="predicted"/>
<keyword evidence="2" id="KW-1185">Reference proteome</keyword>
<protein>
    <submittedName>
        <fullName evidence="3">Uncharacterized protein LOC106463808</fullName>
    </submittedName>
</protein>
<dbReference type="GeneID" id="106463808"/>
<feature type="region of interest" description="Disordered" evidence="1">
    <location>
        <begin position="37"/>
        <end position="56"/>
    </location>
</feature>
<gene>
    <name evidence="3" type="primary">LOC106463808</name>
</gene>
<sequence length="137" mass="14819">MELSNVDFQAPAVGQRLETVNFDNTGDFNPRGDPVTVNGSIHVQNGKTPVLSDDSEKGKDIFGAEPFIPSRTTVMAEDPFGMGNFSSFNIKPQELESAIGAIDKKLSEMKDGFSLGLSFGNEDFSLETLDPLNNKTS</sequence>
<dbReference type="RefSeq" id="XP_013779333.1">
    <property type="nucleotide sequence ID" value="XM_013923879.2"/>
</dbReference>
<feature type="compositionally biased region" description="Polar residues" evidence="1">
    <location>
        <begin position="37"/>
        <end position="47"/>
    </location>
</feature>
<evidence type="ECO:0000313" key="3">
    <source>
        <dbReference type="RefSeq" id="XP_013779333.1"/>
    </source>
</evidence>